<evidence type="ECO:0000313" key="1">
    <source>
        <dbReference type="EMBL" id="SDN14071.1"/>
    </source>
</evidence>
<dbReference type="STRING" id="192904.SAMN04488514_1312"/>
<organism evidence="1 2">
    <name type="scientific">Kriegella aquimaris</name>
    <dbReference type="NCBI Taxonomy" id="192904"/>
    <lineage>
        <taxon>Bacteria</taxon>
        <taxon>Pseudomonadati</taxon>
        <taxon>Bacteroidota</taxon>
        <taxon>Flavobacteriia</taxon>
        <taxon>Flavobacteriales</taxon>
        <taxon>Flavobacteriaceae</taxon>
        <taxon>Kriegella</taxon>
    </lineage>
</organism>
<dbReference type="Pfam" id="PF13585">
    <property type="entry name" value="CHU_C"/>
    <property type="match status" value="1"/>
</dbReference>
<dbReference type="RefSeq" id="WP_089895956.1">
    <property type="nucleotide sequence ID" value="NZ_FNGV01000031.1"/>
</dbReference>
<sequence>MLKKIPYYIPLAVIVLALQVTNISAQSALYNSGNLRIHEGGQLGFHTNLINDGVFDENNGLAGFYGIAPLTISGALPPTLFDIEISNDTNVGLNTVVNVSNNLNFIVGDFFTPKDEPQYYLNFLADSFYTGESDISKVNGYATITDQQNFTFPVGDGMQVRPLVLRSQSVNALAKCAYFFENPNNPSTFTAAFDTESRPPQLGGVSTREFWRLEGNVPSTVQMTWNGRSNMGELTDDVAKIIVVGWSKTTARWEILAGGAAAGDLDQGVVVSALFVPDEYEAITFGAMGEPRDYISLDNYLITPNGDGLNDALEIAELELSPNNHLLIYDRFGLKVFEMTNYTNQFVGYSNVDNFVIGRDKGLPEGVYFYVVSLKDLELDFQGFFYMAR</sequence>
<dbReference type="EMBL" id="FNGV01000031">
    <property type="protein sequence ID" value="SDN14071.1"/>
    <property type="molecule type" value="Genomic_DNA"/>
</dbReference>
<reference evidence="1 2" key="1">
    <citation type="submission" date="2016-10" db="EMBL/GenBank/DDBJ databases">
        <authorList>
            <person name="de Groot N.N."/>
        </authorList>
    </citation>
    <scope>NUCLEOTIDE SEQUENCE [LARGE SCALE GENOMIC DNA]</scope>
    <source>
        <strain evidence="1 2">DSM 19886</strain>
    </source>
</reference>
<dbReference type="OrthoDB" id="1489185at2"/>
<protein>
    <submittedName>
        <fullName evidence="1">Gliding motility-associated C-terminal domain-containing protein</fullName>
    </submittedName>
</protein>
<keyword evidence="2" id="KW-1185">Reference proteome</keyword>
<dbReference type="Proteomes" id="UP000199440">
    <property type="component" value="Unassembled WGS sequence"/>
</dbReference>
<accession>A0A1G9YZV1</accession>
<dbReference type="AlphaFoldDB" id="A0A1G9YZV1"/>
<proteinExistence type="predicted"/>
<dbReference type="NCBIfam" id="TIGR04131">
    <property type="entry name" value="Bac_Flav_CTERM"/>
    <property type="match status" value="1"/>
</dbReference>
<gene>
    <name evidence="1" type="ORF">SAMN04488514_1312</name>
</gene>
<dbReference type="InterPro" id="IPR026341">
    <property type="entry name" value="T9SS_type_B"/>
</dbReference>
<evidence type="ECO:0000313" key="2">
    <source>
        <dbReference type="Proteomes" id="UP000199440"/>
    </source>
</evidence>
<name>A0A1G9YZV1_9FLAO</name>